<proteinExistence type="predicted"/>
<dbReference type="Pfam" id="PF24394">
    <property type="entry name" value="TMEM62_C"/>
    <property type="match status" value="1"/>
</dbReference>
<dbReference type="PANTHER" id="PTHR14795:SF0">
    <property type="entry name" value="TRANSMEMBRANE PROTEIN 62"/>
    <property type="match status" value="1"/>
</dbReference>
<evidence type="ECO:0000256" key="2">
    <source>
        <dbReference type="SAM" id="SignalP"/>
    </source>
</evidence>
<keyword evidence="1" id="KW-0472">Membrane</keyword>
<evidence type="ECO:0000259" key="5">
    <source>
        <dbReference type="Pfam" id="PF24394"/>
    </source>
</evidence>
<protein>
    <submittedName>
        <fullName evidence="6">Uncharacterized protein</fullName>
    </submittedName>
</protein>
<dbReference type="SUPFAM" id="SSF56300">
    <property type="entry name" value="Metallo-dependent phosphatases"/>
    <property type="match status" value="1"/>
</dbReference>
<dbReference type="InterPro" id="IPR029052">
    <property type="entry name" value="Metallo-depent_PP-like"/>
</dbReference>
<organism evidence="6 7">
    <name type="scientific">Hymenolepis diminuta</name>
    <name type="common">Rat tapeworm</name>
    <dbReference type="NCBI Taxonomy" id="6216"/>
    <lineage>
        <taxon>Eukaryota</taxon>
        <taxon>Metazoa</taxon>
        <taxon>Spiralia</taxon>
        <taxon>Lophotrochozoa</taxon>
        <taxon>Platyhelminthes</taxon>
        <taxon>Cestoda</taxon>
        <taxon>Eucestoda</taxon>
        <taxon>Cyclophyllidea</taxon>
        <taxon>Hymenolepididae</taxon>
        <taxon>Hymenolepis</taxon>
    </lineage>
</organism>
<feature type="transmembrane region" description="Helical" evidence="1">
    <location>
        <begin position="451"/>
        <end position="475"/>
    </location>
</feature>
<sequence length="668" mass="76367">MIGRRLCFLGLTFILTILIHSVLQIADIRQSSQNQALKFPLRKENDESIPDNTNNRIFWFLQFSDLHLSQFGDSGRTPDFRKVCNSHIKIIQPDIVLVTGDITDAKYPKFKGSQQFKKEWIAYNQIIKESGVTEDVIWLDLRGNHDNFNVPSAQNPKNLFKKYSVTGRNFTNSYMITHQKSFGTYTFIAMDACPTPGLKRPFNFFGLVTEDLSRSLMTFSTMAQESNQTFWFGHYPTSTIVSPGFDLRKFIGGTAYCYLCGHLHSLVKLVPAMYTVQPQGFLELELADWRDGRFFRIVAVDNDLVSFVDSQVHEDESQDWPIVLITNPKDAGFLLPNKEPTNRILSSSHIRILAWSNSPITRISVTVDNVYLGDAKPAVRIDPFSNSSPLFVLPWNPDELMRHGPNVHTISAVCKDANGNSRKVEQFFTLDGTTRWHFGGLQSFILLYDHVVNLTVAFCLVWSIPFFALLIARIFGRTHIYSRICADFCQLEGLREVASSDVLFISLISYLLYLIFGPIFMGYLLEESFGFVFTFGVYIHNTYLREGTTYLSEIIQQLIFTYPLIILLILRMRGRRSCQRTCFCCRFFSKSCLESLGIVLLIVLQLAFSILEVLLPYGWMAFILSPGRLWLVVLALSLFIYSGREVMTRREEAIVNSLIKSNITPVED</sequence>
<feature type="transmembrane region" description="Helical" evidence="1">
    <location>
        <begin position="554"/>
        <end position="570"/>
    </location>
</feature>
<name>A0A564YPA3_HYMDI</name>
<feature type="domain" description="TMEM62 C-terminal" evidence="5">
    <location>
        <begin position="475"/>
        <end position="579"/>
    </location>
</feature>
<dbReference type="Gene3D" id="3.60.21.10">
    <property type="match status" value="1"/>
</dbReference>
<evidence type="ECO:0000313" key="7">
    <source>
        <dbReference type="Proteomes" id="UP000321570"/>
    </source>
</evidence>
<dbReference type="Pfam" id="PF00149">
    <property type="entry name" value="Metallophos"/>
    <property type="match status" value="1"/>
</dbReference>
<keyword evidence="7" id="KW-1185">Reference proteome</keyword>
<evidence type="ECO:0000256" key="1">
    <source>
        <dbReference type="SAM" id="Phobius"/>
    </source>
</evidence>
<reference evidence="6 7" key="1">
    <citation type="submission" date="2019-07" db="EMBL/GenBank/DDBJ databases">
        <authorList>
            <person name="Jastrzebski P J."/>
            <person name="Paukszto L."/>
            <person name="Jastrzebski P J."/>
        </authorList>
    </citation>
    <scope>NUCLEOTIDE SEQUENCE [LARGE SCALE GENOMIC DNA]</scope>
    <source>
        <strain evidence="6 7">WMS-il1</strain>
    </source>
</reference>
<dbReference type="AlphaFoldDB" id="A0A564YPA3"/>
<dbReference type="InterPro" id="IPR004843">
    <property type="entry name" value="Calcineurin-like_PHP"/>
</dbReference>
<dbReference type="Proteomes" id="UP000321570">
    <property type="component" value="Unassembled WGS sequence"/>
</dbReference>
<feature type="transmembrane region" description="Helical" evidence="1">
    <location>
        <begin position="591"/>
        <end position="611"/>
    </location>
</feature>
<dbReference type="InterPro" id="IPR056230">
    <property type="entry name" value="TMEM62_C"/>
</dbReference>
<keyword evidence="1" id="KW-1133">Transmembrane helix</keyword>
<feature type="transmembrane region" description="Helical" evidence="1">
    <location>
        <begin position="502"/>
        <end position="525"/>
    </location>
</feature>
<accession>A0A564YPA3</accession>
<dbReference type="GO" id="GO:0016787">
    <property type="term" value="F:hydrolase activity"/>
    <property type="evidence" value="ECO:0007669"/>
    <property type="project" value="InterPro"/>
</dbReference>
<dbReference type="Pfam" id="PF24384">
    <property type="entry name" value="Ig_TMM62"/>
    <property type="match status" value="1"/>
</dbReference>
<keyword evidence="1" id="KW-0812">Transmembrane</keyword>
<feature type="domain" description="Calcineurin-like phosphoesterase" evidence="3">
    <location>
        <begin position="59"/>
        <end position="174"/>
    </location>
</feature>
<dbReference type="InterPro" id="IPR056229">
    <property type="entry name" value="Ig_TMM62"/>
</dbReference>
<evidence type="ECO:0000259" key="4">
    <source>
        <dbReference type="Pfam" id="PF24384"/>
    </source>
</evidence>
<feature type="chain" id="PRO_5021929755" evidence="2">
    <location>
        <begin position="25"/>
        <end position="668"/>
    </location>
</feature>
<gene>
    <name evidence="6" type="ORF">WMSIL1_LOCUS7839</name>
</gene>
<evidence type="ECO:0000259" key="3">
    <source>
        <dbReference type="Pfam" id="PF00149"/>
    </source>
</evidence>
<keyword evidence="2" id="KW-0732">Signal</keyword>
<feature type="signal peptide" evidence="2">
    <location>
        <begin position="1"/>
        <end position="24"/>
    </location>
</feature>
<feature type="transmembrane region" description="Helical" evidence="1">
    <location>
        <begin position="617"/>
        <end position="641"/>
    </location>
</feature>
<evidence type="ECO:0000313" key="6">
    <source>
        <dbReference type="EMBL" id="VUZ48503.1"/>
    </source>
</evidence>
<dbReference type="PANTHER" id="PTHR14795">
    <property type="entry name" value="HELICASE RELATED"/>
    <property type="match status" value="1"/>
</dbReference>
<dbReference type="EMBL" id="CABIJS010000299">
    <property type="protein sequence ID" value="VUZ48503.1"/>
    <property type="molecule type" value="Genomic_DNA"/>
</dbReference>
<feature type="domain" description="TMEM62 Ig-like" evidence="4">
    <location>
        <begin position="318"/>
        <end position="432"/>
    </location>
</feature>